<dbReference type="AlphaFoldDB" id="N6Z8A8"/>
<dbReference type="Gene3D" id="3.40.50.1110">
    <property type="entry name" value="SGNH hydrolase"/>
    <property type="match status" value="1"/>
</dbReference>
<protein>
    <recommendedName>
        <fullName evidence="3">SGNH hydrolase-type esterase domain-containing protein</fullName>
    </recommendedName>
</protein>
<evidence type="ECO:0008006" key="3">
    <source>
        <dbReference type="Google" id="ProtNLM"/>
    </source>
</evidence>
<gene>
    <name evidence="1" type="ORF">C665_02417</name>
</gene>
<dbReference type="EMBL" id="AMXD01000006">
    <property type="protein sequence ID" value="ENO88364.1"/>
    <property type="molecule type" value="Genomic_DNA"/>
</dbReference>
<organism evidence="1 2">
    <name type="scientific">Thauera aminoaromatica S2</name>
    <dbReference type="NCBI Taxonomy" id="1234381"/>
    <lineage>
        <taxon>Bacteria</taxon>
        <taxon>Pseudomonadati</taxon>
        <taxon>Pseudomonadota</taxon>
        <taxon>Betaproteobacteria</taxon>
        <taxon>Rhodocyclales</taxon>
        <taxon>Zoogloeaceae</taxon>
        <taxon>Thauera</taxon>
    </lineage>
</organism>
<name>N6Z8A8_THASP</name>
<comment type="caution">
    <text evidence="1">The sequence shown here is derived from an EMBL/GenBank/DDBJ whole genome shotgun (WGS) entry which is preliminary data.</text>
</comment>
<dbReference type="InterPro" id="IPR036514">
    <property type="entry name" value="SGNH_hydro_sf"/>
</dbReference>
<dbReference type="Proteomes" id="UP000013042">
    <property type="component" value="Unassembled WGS sequence"/>
</dbReference>
<reference evidence="1 2" key="1">
    <citation type="submission" date="2012-09" db="EMBL/GenBank/DDBJ databases">
        <title>Draft Genome Sequences of 6 Strains from Genus Thauera.</title>
        <authorList>
            <person name="Liu B."/>
            <person name="Shapleigh J.P."/>
            <person name="Frostegard A.H."/>
        </authorList>
    </citation>
    <scope>NUCLEOTIDE SEQUENCE [LARGE SCALE GENOMIC DNA]</scope>
    <source>
        <strain evidence="1 2">S2</strain>
    </source>
</reference>
<proteinExistence type="predicted"/>
<dbReference type="GO" id="GO:0016788">
    <property type="term" value="F:hydrolase activity, acting on ester bonds"/>
    <property type="evidence" value="ECO:0007669"/>
    <property type="project" value="UniProtKB-ARBA"/>
</dbReference>
<sequence length="260" mass="28837">MAAYWDEASMQRAHATPSILGIGDSWFWYPFPGGSLISYLGPLVDKKEHTVLVCGMNGAEAFDYVDGKYKNLITGALRRYGRSLSAVFISGGGNDFAGFNDMRPLLNLDCSNAQRAADCFRNGDGGLGRFLESMDQYYRRLIGLIYTLTSLDCLIVMHSYDYAIPDGRGVMRGKGWLKPALVDAGVPEPLQSDCVRYLIDAFHAMLTDIASTDPSHLLIVDSRGTLAERDWANELHPKGAGFRKIVRERWKPVLESENLA</sequence>
<evidence type="ECO:0000313" key="1">
    <source>
        <dbReference type="EMBL" id="ENO88364.1"/>
    </source>
</evidence>
<dbReference type="RefSeq" id="WP_004299276.1">
    <property type="nucleotide sequence ID" value="NZ_AMXD01000006.1"/>
</dbReference>
<dbReference type="SUPFAM" id="SSF52266">
    <property type="entry name" value="SGNH hydrolase"/>
    <property type="match status" value="1"/>
</dbReference>
<evidence type="ECO:0000313" key="2">
    <source>
        <dbReference type="Proteomes" id="UP000013042"/>
    </source>
</evidence>
<accession>N6Z8A8</accession>